<dbReference type="EMBL" id="JABXBU010002228">
    <property type="protein sequence ID" value="KAF8770214.1"/>
    <property type="molecule type" value="Genomic_DNA"/>
</dbReference>
<sequence>MTNQQHADVTLKDAQGVVVVEYIEVRIALIIIIRCPPKMKKLIRLDVAPMKRTDNQLNKQSLFLTSTRSMERGVSFRG</sequence>
<evidence type="ECO:0000313" key="1">
    <source>
        <dbReference type="EMBL" id="KAF8770214.1"/>
    </source>
</evidence>
<comment type="caution">
    <text evidence="1">The sequence shown here is derived from an EMBL/GenBank/DDBJ whole genome shotgun (WGS) entry which is preliminary data.</text>
</comment>
<protein>
    <submittedName>
        <fullName evidence="1">Uncharacterized protein</fullName>
    </submittedName>
</protein>
<reference evidence="1" key="1">
    <citation type="journal article" date="2020" name="bioRxiv">
        <title>Chromosome-level reference genome of the European wasp spider Argiope bruennichi: a resource for studies on range expansion and evolutionary adaptation.</title>
        <authorList>
            <person name="Sheffer M.M."/>
            <person name="Hoppe A."/>
            <person name="Krehenwinkel H."/>
            <person name="Uhl G."/>
            <person name="Kuss A.W."/>
            <person name="Jensen L."/>
            <person name="Jensen C."/>
            <person name="Gillespie R.G."/>
            <person name="Hoff K.J."/>
            <person name="Prost S."/>
        </authorList>
    </citation>
    <scope>NUCLEOTIDE SEQUENCE</scope>
</reference>
<accession>A0A8T0EES8</accession>
<keyword evidence="2" id="KW-1185">Reference proteome</keyword>
<proteinExistence type="predicted"/>
<dbReference type="AlphaFoldDB" id="A0A8T0EES8"/>
<gene>
    <name evidence="1" type="ORF">HNY73_017771</name>
</gene>
<organism evidence="1 2">
    <name type="scientific">Argiope bruennichi</name>
    <name type="common">Wasp spider</name>
    <name type="synonym">Aranea bruennichi</name>
    <dbReference type="NCBI Taxonomy" id="94029"/>
    <lineage>
        <taxon>Eukaryota</taxon>
        <taxon>Metazoa</taxon>
        <taxon>Ecdysozoa</taxon>
        <taxon>Arthropoda</taxon>
        <taxon>Chelicerata</taxon>
        <taxon>Arachnida</taxon>
        <taxon>Araneae</taxon>
        <taxon>Araneomorphae</taxon>
        <taxon>Entelegynae</taxon>
        <taxon>Araneoidea</taxon>
        <taxon>Araneidae</taxon>
        <taxon>Argiope</taxon>
    </lineage>
</organism>
<reference evidence="1" key="2">
    <citation type="submission" date="2020-06" db="EMBL/GenBank/DDBJ databases">
        <authorList>
            <person name="Sheffer M."/>
        </authorList>
    </citation>
    <scope>NUCLEOTIDE SEQUENCE</scope>
</reference>
<name>A0A8T0EES8_ARGBR</name>
<evidence type="ECO:0000313" key="2">
    <source>
        <dbReference type="Proteomes" id="UP000807504"/>
    </source>
</evidence>
<dbReference type="Proteomes" id="UP000807504">
    <property type="component" value="Unassembled WGS sequence"/>
</dbReference>